<dbReference type="AlphaFoldDB" id="K6YD72"/>
<dbReference type="STRING" id="1121922.GCA_000428905_03377"/>
<dbReference type="Gene3D" id="2.40.50.870">
    <property type="entry name" value="Protein of unknown function (DUF3299)"/>
    <property type="match status" value="1"/>
</dbReference>
<comment type="caution">
    <text evidence="2">The sequence shown here is derived from an EMBL/GenBank/DDBJ whole genome shotgun (WGS) entry which is preliminary data.</text>
</comment>
<evidence type="ECO:0000256" key="1">
    <source>
        <dbReference type="SAM" id="SignalP"/>
    </source>
</evidence>
<dbReference type="EMBL" id="BAEQ01000065">
    <property type="protein sequence ID" value="GAC30689.1"/>
    <property type="molecule type" value="Genomic_DNA"/>
</dbReference>
<protein>
    <submittedName>
        <fullName evidence="2">Lipoprotein, putative</fullName>
    </submittedName>
</protein>
<evidence type="ECO:0000313" key="2">
    <source>
        <dbReference type="EMBL" id="GAC30689.1"/>
    </source>
</evidence>
<proteinExistence type="predicted"/>
<accession>K6YD72</accession>
<feature type="signal peptide" evidence="1">
    <location>
        <begin position="1"/>
        <end position="23"/>
    </location>
</feature>
<evidence type="ECO:0000313" key="3">
    <source>
        <dbReference type="Proteomes" id="UP000006251"/>
    </source>
</evidence>
<dbReference type="Pfam" id="PF11736">
    <property type="entry name" value="DUF3299"/>
    <property type="match status" value="1"/>
</dbReference>
<dbReference type="InterPro" id="IPR021727">
    <property type="entry name" value="DUF3299"/>
</dbReference>
<keyword evidence="1" id="KW-0732">Signal</keyword>
<gene>
    <name evidence="2" type="ORF">GPAL_3849</name>
</gene>
<feature type="chain" id="PRO_5003899967" evidence="1">
    <location>
        <begin position="24"/>
        <end position="162"/>
    </location>
</feature>
<keyword evidence="2" id="KW-0449">Lipoprotein</keyword>
<organism evidence="2 3">
    <name type="scientific">Brumicola pallidula DSM 14239 = ACAM 615</name>
    <dbReference type="NCBI Taxonomy" id="1121922"/>
    <lineage>
        <taxon>Bacteria</taxon>
        <taxon>Pseudomonadati</taxon>
        <taxon>Pseudomonadota</taxon>
        <taxon>Gammaproteobacteria</taxon>
        <taxon>Alteromonadales</taxon>
        <taxon>Alteromonadaceae</taxon>
        <taxon>Brumicola</taxon>
    </lineage>
</organism>
<sequence length="162" mass="17760">MKNKFKCGLLLLAGCLFTGTLMANDDNQPKELYWEDMVPKDYVIPPSAIDHNGQMTQTEPDAPLLEELNGQLVKIPGFVVPLEGDADNITEFLLVPYFGACIHVPPPPSNQIVYVKFSEGVPITNLYDAVWVTGILSTDGWKGDIATVGYTLKGQVVTEFEG</sequence>
<keyword evidence="3" id="KW-1185">Reference proteome</keyword>
<dbReference type="Proteomes" id="UP000006251">
    <property type="component" value="Unassembled WGS sequence"/>
</dbReference>
<name>K6YD72_9ALTE</name>
<reference evidence="3" key="1">
    <citation type="journal article" date="2014" name="Environ. Microbiol.">
        <title>Comparative genomics of the marine bacterial genus Glaciecola reveals the high degree of genomic diversity and genomic characteristic for cold adaptation.</title>
        <authorList>
            <person name="Qin Q.L."/>
            <person name="Xie B.B."/>
            <person name="Yu Y."/>
            <person name="Shu Y.L."/>
            <person name="Rong J.C."/>
            <person name="Zhang Y.J."/>
            <person name="Zhao D.L."/>
            <person name="Chen X.L."/>
            <person name="Zhang X.Y."/>
            <person name="Chen B."/>
            <person name="Zhou B.C."/>
            <person name="Zhang Y.Z."/>
        </authorList>
    </citation>
    <scope>NUCLEOTIDE SEQUENCE [LARGE SCALE GENOMIC DNA]</scope>
    <source>
        <strain evidence="3">ACAM 615</strain>
    </source>
</reference>